<proteinExistence type="predicted"/>
<dbReference type="Pfam" id="PF05947">
    <property type="entry name" value="T6SS_TssF"/>
    <property type="match status" value="1"/>
</dbReference>
<protein>
    <submittedName>
        <fullName evidence="1">Type VI secretion protein, VC_A0110 family</fullName>
    </submittedName>
</protein>
<dbReference type="InterPro" id="IPR010272">
    <property type="entry name" value="T6SS_TssF"/>
</dbReference>
<organism evidence="1 2">
    <name type="scientific">Colwellia psychrerythraea</name>
    <name type="common">Vibrio psychroerythus</name>
    <dbReference type="NCBI Taxonomy" id="28229"/>
    <lineage>
        <taxon>Bacteria</taxon>
        <taxon>Pseudomonadati</taxon>
        <taxon>Pseudomonadota</taxon>
        <taxon>Gammaproteobacteria</taxon>
        <taxon>Alteromonadales</taxon>
        <taxon>Colwelliaceae</taxon>
        <taxon>Colwellia</taxon>
    </lineage>
</organism>
<gene>
    <name evidence="1" type="ORF">GAB14E_2053</name>
</gene>
<dbReference type="PIRSF" id="PIRSF028304">
    <property type="entry name" value="UCP028304"/>
    <property type="match status" value="1"/>
</dbReference>
<dbReference type="OrthoDB" id="9763676at2"/>
<dbReference type="PANTHER" id="PTHR35370">
    <property type="entry name" value="CYTOPLASMIC PROTEIN-RELATED-RELATED"/>
    <property type="match status" value="1"/>
</dbReference>
<reference evidence="1 2" key="1">
    <citation type="submission" date="2014-08" db="EMBL/GenBank/DDBJ databases">
        <title>Genomic and Phenotypic Diversity of Colwellia psychrerythraea strains from Disparate Marine Basins.</title>
        <authorList>
            <person name="Techtmann S.M."/>
            <person name="Stelling S.C."/>
            <person name="Utturkar S.M."/>
            <person name="Alshibli N."/>
            <person name="Harris A."/>
            <person name="Brown S.D."/>
            <person name="Hazen T.C."/>
        </authorList>
    </citation>
    <scope>NUCLEOTIDE SEQUENCE [LARGE SCALE GENOMIC DNA]</scope>
    <source>
        <strain evidence="1 2">GAB14E</strain>
    </source>
</reference>
<name>A0A099KVP3_COLPS</name>
<accession>A0A099KVP3</accession>
<dbReference type="AlphaFoldDB" id="A0A099KVP3"/>
<evidence type="ECO:0000313" key="1">
    <source>
        <dbReference type="EMBL" id="KGJ94819.1"/>
    </source>
</evidence>
<dbReference type="NCBIfam" id="TIGR03359">
    <property type="entry name" value="VI_chp_6"/>
    <property type="match status" value="1"/>
</dbReference>
<sequence>MSDELLPFYEKELVYIRQLGAEFSKEHPKIASRLGINNDTIEDPHVSRLIESFAFLNARIQHKLDDDFPEISDALLGTLYPHYQRPIPAMSIVQFVADKEQLDSNYTIASGTLLETTQFQGENCRFTTSYEIPLLPIEVTSASLMAKPFFTPGSANIRGADSVLKISLKTFSKDINFADLEIDKLRFYLKGQAQHINPLYEMLLNDCNRTFMATSEQDTQPVDLGMKAIQSVGFSTSEGMLPYPDSSFIGYRLLTEYFAFPEKFMFIDIVGVAKKLVEHDGDTLDFYIYLNNMNVELEHNISKSTFNLGCTPVVNLFAHSADPIKLEHTQHEYKVTPDSRRSTGYEVYSIDNVTASSYYGDDVDFLPFYGMNHEQQENNSHSFWFAARRNAKLDTYDRDEGTDVFLSLVDLSFNPNIPEDRTITIETTCSNRDLPQKLPYSVGESQLQCTDSAPPCSAIRYLMQPTAVIRPPLRDHARWRLISHLNLNFLSLTGGNNACLALKEILRLYDFKGSAVTRTLIESISKVEAKSISAPLTIDGYTAMCRGIEITVNIDDSLLSGSSVFLFSSVLEHFFGLYCSINSFTRLLIKTKNKEGYFKKCPPRAGEKILL</sequence>
<dbReference type="Proteomes" id="UP000029868">
    <property type="component" value="Unassembled WGS sequence"/>
</dbReference>
<dbReference type="EMBL" id="JQEC01000016">
    <property type="protein sequence ID" value="KGJ94819.1"/>
    <property type="molecule type" value="Genomic_DNA"/>
</dbReference>
<comment type="caution">
    <text evidence="1">The sequence shown here is derived from an EMBL/GenBank/DDBJ whole genome shotgun (WGS) entry which is preliminary data.</text>
</comment>
<dbReference type="PATRIC" id="fig|28229.3.peg.1668"/>
<evidence type="ECO:0000313" key="2">
    <source>
        <dbReference type="Proteomes" id="UP000029868"/>
    </source>
</evidence>
<dbReference type="PANTHER" id="PTHR35370:SF1">
    <property type="entry name" value="TYPE VI SECRETION SYSTEM COMPONENT TSSF1"/>
    <property type="match status" value="1"/>
</dbReference>
<dbReference type="RefSeq" id="WP_033081740.1">
    <property type="nucleotide sequence ID" value="NZ_JQEC01000016.1"/>
</dbReference>